<accession>A0ABX5KS69</accession>
<keyword evidence="2" id="KW-1185">Reference proteome</keyword>
<dbReference type="Proteomes" id="UP000245712">
    <property type="component" value="Unassembled WGS sequence"/>
</dbReference>
<comment type="caution">
    <text evidence="1">The sequence shown here is derived from an EMBL/GenBank/DDBJ whole genome shotgun (WGS) entry which is preliminary data.</text>
</comment>
<gene>
    <name evidence="1" type="ORF">C7402_105198</name>
</gene>
<sequence length="102" mass="11069">MDSVYQFAGANCEQFIGPITVEGVQFTSSGGTLESFRFTDKSGNQWSVPTNIGQLSNIDRQRANSLIRVGRKYFIHAQVCGSGGIASLISLYDTSITFGPVR</sequence>
<dbReference type="EMBL" id="QEOB01000005">
    <property type="protein sequence ID" value="PVX84357.1"/>
    <property type="molecule type" value="Genomic_DNA"/>
</dbReference>
<reference evidence="1 2" key="1">
    <citation type="submission" date="2018-05" db="EMBL/GenBank/DDBJ databases">
        <title>Genomic Encyclopedia of Type Strains, Phase IV (KMG-V): Genome sequencing to study the core and pangenomes of soil and plant-associated prokaryotes.</title>
        <authorList>
            <person name="Whitman W."/>
        </authorList>
    </citation>
    <scope>NUCLEOTIDE SEQUENCE [LARGE SCALE GENOMIC DNA]</scope>
    <source>
        <strain evidence="1 2">SCZa-39</strain>
    </source>
</reference>
<protein>
    <submittedName>
        <fullName evidence="1">Uncharacterized protein</fullName>
    </submittedName>
</protein>
<organism evidence="1 2">
    <name type="scientific">Paraburkholderia unamae</name>
    <dbReference type="NCBI Taxonomy" id="219649"/>
    <lineage>
        <taxon>Bacteria</taxon>
        <taxon>Pseudomonadati</taxon>
        <taxon>Pseudomonadota</taxon>
        <taxon>Betaproteobacteria</taxon>
        <taxon>Burkholderiales</taxon>
        <taxon>Burkholderiaceae</taxon>
        <taxon>Paraburkholderia</taxon>
    </lineage>
</organism>
<evidence type="ECO:0000313" key="1">
    <source>
        <dbReference type="EMBL" id="PVX84357.1"/>
    </source>
</evidence>
<evidence type="ECO:0000313" key="2">
    <source>
        <dbReference type="Proteomes" id="UP000245712"/>
    </source>
</evidence>
<proteinExistence type="predicted"/>
<name>A0ABX5KS69_9BURK</name>